<dbReference type="GeneID" id="103518624"/>
<proteinExistence type="predicted"/>
<dbReference type="GO" id="GO:0005886">
    <property type="term" value="C:plasma membrane"/>
    <property type="evidence" value="ECO:0007669"/>
    <property type="project" value="TreeGrafter"/>
</dbReference>
<gene>
    <name evidence="3" type="primary">LOC103518624</name>
</gene>
<feature type="compositionally biased region" description="Polar residues" evidence="1">
    <location>
        <begin position="712"/>
        <end position="725"/>
    </location>
</feature>
<protein>
    <submittedName>
        <fullName evidence="3">Uncharacterized protein LOC103518624</fullName>
    </submittedName>
</protein>
<dbReference type="PaxDb" id="121845-A0A1S3DHC8"/>
<feature type="region of interest" description="Disordered" evidence="1">
    <location>
        <begin position="651"/>
        <end position="725"/>
    </location>
</feature>
<dbReference type="InterPro" id="IPR026858">
    <property type="entry name" value="Vezatin"/>
</dbReference>
<name>A0A1S3DHC8_DIACI</name>
<feature type="region of interest" description="Disordered" evidence="1">
    <location>
        <begin position="45"/>
        <end position="74"/>
    </location>
</feature>
<feature type="region of interest" description="Disordered" evidence="1">
    <location>
        <begin position="760"/>
        <end position="793"/>
    </location>
</feature>
<organism evidence="2 3">
    <name type="scientific">Diaphorina citri</name>
    <name type="common">Asian citrus psyllid</name>
    <dbReference type="NCBI Taxonomy" id="121845"/>
    <lineage>
        <taxon>Eukaryota</taxon>
        <taxon>Metazoa</taxon>
        <taxon>Ecdysozoa</taxon>
        <taxon>Arthropoda</taxon>
        <taxon>Hexapoda</taxon>
        <taxon>Insecta</taxon>
        <taxon>Pterygota</taxon>
        <taxon>Neoptera</taxon>
        <taxon>Paraneoptera</taxon>
        <taxon>Hemiptera</taxon>
        <taxon>Sternorrhyncha</taxon>
        <taxon>Psylloidea</taxon>
        <taxon>Psyllidae</taxon>
        <taxon>Diaphorininae</taxon>
        <taxon>Diaphorina</taxon>
    </lineage>
</organism>
<dbReference type="PANTHER" id="PTHR15989">
    <property type="entry name" value="VEZATIN"/>
    <property type="match status" value="1"/>
</dbReference>
<dbReference type="GO" id="GO:0098609">
    <property type="term" value="P:cell-cell adhesion"/>
    <property type="evidence" value="ECO:0007669"/>
    <property type="project" value="InterPro"/>
</dbReference>
<feature type="compositionally biased region" description="Basic and acidic residues" evidence="1">
    <location>
        <begin position="779"/>
        <end position="793"/>
    </location>
</feature>
<sequence length="838" mass="95210">MIECDKCHCFHQENDPHLADGSDEEIILVNNQLYKYLKEQCMNNLLHKPPDPTRKEEEEKPDDSVKHKTSASTFSSPLSRIRALCRKFYESRFVDRTPESSPSKFSNVAWETKPHTGTQTVNNPSLSTPTSVNILPEYSYFIDALLASQLILKDDLNILEHFIPNREKHEVLSKKYNYRGSVVLPSTLVLIIVGANKYYFNNNVRYAIPCLGLTVSAYYLLHKLYTSYQLNKYKRDLHTLISILQKYSNLIHKNIQFIRDFENISKIHQATGVGVLNSSTLLNGKSNKEAWCKLPHLRFNLLGSLNAMCSLAYYNVLELVARFPFNPHLDPYIKHGLCCLDLTELGVSDVPLERVDDITVKMLMKVKYIYFLLLSEFLSRLILCFCPYTSSSPLHPVSPPRYIASLFRLINKTSAIYTEQYSSLENLFNVVTIHKTQEQPGPGSYLVSNPRSADRKYEELVKTIHCIETYLLFLLTQYKHMETNIGTYQHSDCIINDNVILNDIYSTHTSIRSNQLTSLLYNIDCLNIQLSQCVSTDDTKPGDNVAYNIGGGNVDPPTTAVQVGFSDFNVANVRDEIFLGIAGVPVSGNVLDGGGGDRTFLDEDQVNYYEFERQFSTTVLNELKLKLKDKQVEWKRREKLALEMKDMEDFSDLEPDGGEKVTAEVTSVKEDAHRKRRKRKSITKTHAIESLSDTEDFDVTAVKPHPPRSARSKASQAVNTPSLGTLISDANQKSLLSTDDFSENNGADIKYKRLYNLSRSQESYENRETSPSSGEEPEDSRTRMEKSRAQTARDNEVLAAALFTSQSSLAAQIEQVAREWKYTSIEEEFGDEGEEEGE</sequence>
<keyword evidence="2" id="KW-1185">Reference proteome</keyword>
<dbReference type="KEGG" id="dci:103518624"/>
<evidence type="ECO:0000313" key="3">
    <source>
        <dbReference type="RefSeq" id="XP_008481925.1"/>
    </source>
</evidence>
<dbReference type="RefSeq" id="XP_008481925.1">
    <property type="nucleotide sequence ID" value="XM_008483703.3"/>
</dbReference>
<dbReference type="Proteomes" id="UP000079169">
    <property type="component" value="Unplaced"/>
</dbReference>
<reference evidence="3" key="1">
    <citation type="submission" date="2025-08" db="UniProtKB">
        <authorList>
            <consortium name="RefSeq"/>
        </authorList>
    </citation>
    <scope>IDENTIFICATION</scope>
</reference>
<evidence type="ECO:0000313" key="2">
    <source>
        <dbReference type="Proteomes" id="UP000079169"/>
    </source>
</evidence>
<feature type="compositionally biased region" description="Basic and acidic residues" evidence="1">
    <location>
        <begin position="48"/>
        <end position="66"/>
    </location>
</feature>
<feature type="compositionally biased region" description="Basic residues" evidence="1">
    <location>
        <begin position="674"/>
        <end position="683"/>
    </location>
</feature>
<dbReference type="AlphaFoldDB" id="A0A1S3DHC8"/>
<dbReference type="PANTHER" id="PTHR15989:SF5">
    <property type="entry name" value="VEZATIN"/>
    <property type="match status" value="1"/>
</dbReference>
<evidence type="ECO:0000256" key="1">
    <source>
        <dbReference type="SAM" id="MobiDB-lite"/>
    </source>
</evidence>
<accession>A0A1S3DHC8</accession>
<feature type="compositionally biased region" description="Basic and acidic residues" evidence="1">
    <location>
        <begin position="657"/>
        <end position="673"/>
    </location>
</feature>